<proteinExistence type="inferred from homology"/>
<dbReference type="Proteomes" id="UP000533598">
    <property type="component" value="Unassembled WGS sequence"/>
</dbReference>
<comment type="caution">
    <text evidence="10">The sequence shown here is derived from an EMBL/GenBank/DDBJ whole genome shotgun (WGS) entry which is preliminary data.</text>
</comment>
<keyword evidence="2" id="KW-1003">Cell membrane</keyword>
<evidence type="ECO:0000256" key="2">
    <source>
        <dbReference type="ARBA" id="ARBA00022475"/>
    </source>
</evidence>
<feature type="transmembrane region" description="Helical" evidence="7">
    <location>
        <begin position="731"/>
        <end position="752"/>
    </location>
</feature>
<feature type="transmembrane region" description="Helical" evidence="7">
    <location>
        <begin position="328"/>
        <end position="350"/>
    </location>
</feature>
<evidence type="ECO:0000256" key="6">
    <source>
        <dbReference type="ARBA" id="ARBA00038076"/>
    </source>
</evidence>
<feature type="transmembrane region" description="Helical" evidence="7">
    <location>
        <begin position="378"/>
        <end position="396"/>
    </location>
</feature>
<dbReference type="Pfam" id="PF02687">
    <property type="entry name" value="FtsX"/>
    <property type="match status" value="2"/>
</dbReference>
<feature type="transmembrane region" description="Helical" evidence="7">
    <location>
        <begin position="242"/>
        <end position="266"/>
    </location>
</feature>
<feature type="transmembrane region" description="Helical" evidence="7">
    <location>
        <begin position="289"/>
        <end position="316"/>
    </location>
</feature>
<evidence type="ECO:0000256" key="1">
    <source>
        <dbReference type="ARBA" id="ARBA00004651"/>
    </source>
</evidence>
<dbReference type="InterPro" id="IPR003838">
    <property type="entry name" value="ABC3_permease_C"/>
</dbReference>
<dbReference type="PANTHER" id="PTHR30572">
    <property type="entry name" value="MEMBRANE COMPONENT OF TRANSPORTER-RELATED"/>
    <property type="match status" value="1"/>
</dbReference>
<organism evidence="10 11">
    <name type="scientific">Crossiella cryophila</name>
    <dbReference type="NCBI Taxonomy" id="43355"/>
    <lineage>
        <taxon>Bacteria</taxon>
        <taxon>Bacillati</taxon>
        <taxon>Actinomycetota</taxon>
        <taxon>Actinomycetes</taxon>
        <taxon>Pseudonocardiales</taxon>
        <taxon>Pseudonocardiaceae</taxon>
        <taxon>Crossiella</taxon>
    </lineage>
</organism>
<feature type="transmembrane region" description="Helical" evidence="7">
    <location>
        <begin position="464"/>
        <end position="487"/>
    </location>
</feature>
<evidence type="ECO:0000259" key="9">
    <source>
        <dbReference type="Pfam" id="PF12704"/>
    </source>
</evidence>
<dbReference type="EMBL" id="JACHMH010000001">
    <property type="protein sequence ID" value="MBB4678109.1"/>
    <property type="molecule type" value="Genomic_DNA"/>
</dbReference>
<comment type="subcellular location">
    <subcellularLocation>
        <location evidence="1">Cell membrane</location>
        <topology evidence="1">Multi-pass membrane protein</topology>
    </subcellularLocation>
</comment>
<dbReference type="PANTHER" id="PTHR30572:SF4">
    <property type="entry name" value="ABC TRANSPORTER PERMEASE YTRF"/>
    <property type="match status" value="1"/>
</dbReference>
<gene>
    <name evidence="10" type="ORF">HNR67_004227</name>
</gene>
<comment type="similarity">
    <text evidence="6">Belongs to the ABC-4 integral membrane protein family.</text>
</comment>
<evidence type="ECO:0000256" key="4">
    <source>
        <dbReference type="ARBA" id="ARBA00022989"/>
    </source>
</evidence>
<evidence type="ECO:0000313" key="10">
    <source>
        <dbReference type="EMBL" id="MBB4678109.1"/>
    </source>
</evidence>
<reference evidence="10 11" key="1">
    <citation type="submission" date="2020-08" db="EMBL/GenBank/DDBJ databases">
        <title>Sequencing the genomes of 1000 actinobacteria strains.</title>
        <authorList>
            <person name="Klenk H.-P."/>
        </authorList>
    </citation>
    <scope>NUCLEOTIDE SEQUENCE [LARGE SCALE GENOMIC DNA]</scope>
    <source>
        <strain evidence="10 11">DSM 44230</strain>
    </source>
</reference>
<dbReference type="GO" id="GO:0022857">
    <property type="term" value="F:transmembrane transporter activity"/>
    <property type="evidence" value="ECO:0007669"/>
    <property type="project" value="TreeGrafter"/>
</dbReference>
<keyword evidence="5 7" id="KW-0472">Membrane</keyword>
<feature type="domain" description="MacB-like periplasmic core" evidence="9">
    <location>
        <begin position="17"/>
        <end position="193"/>
    </location>
</feature>
<feature type="domain" description="ABC3 transporter permease C-terminal" evidence="8">
    <location>
        <begin position="245"/>
        <end position="361"/>
    </location>
</feature>
<keyword evidence="11" id="KW-1185">Reference proteome</keyword>
<sequence length="810" mass="83676">MWRTMLRDLLAHKARVAMTLVAITLGVTAVVGAWVVSDSIATTISGQAGRTGVGLTVRADRADTRLPETELARLAALPGVTATGVRTGQAGLPGPDGKLVRTRTPLAQTGTGWDSTDRFALTAGRPPAAPGEVALNRTEATLAGLGVDARSRVLLAGGRWTPVTVVGLYEYRTLGEGDQPSVAFMPAEAERLLDKGFQRVELTGATPATVAGPGREVRTGAELAEAVDADRAESLSDLRITLLPFAFVALMVGMFVIANTFGMLLTQRTRQLALLRAVGARRGQVRRTVVLEATLLGLVGGTLGAISGIAIGPLIIRLLRPDERIEFTVGPLAILLGYAVAVGTTVLSAYGPARRAARVSPMAALRTDPIPPRATRRARTLAGVALLAIAVAAVIATADPSVDTLPRIIALSATVLAAVGMLLSAPALATLVLRPLSRFGGPALRLGIRNAAGDPRRTSATATAIAIGVALVCAFATLSASLADLIASTTRATLPSSTTVIRPVQRGDAVLAQIDLSTVDKVAGVSKVSTVREATADIAYPGGVTQRRISAIDPAAFGTVLTPEVTAGVGDLSRGALVSRNQADMLGLRLGQSFTMTVDGATIASTVAGVYEATELQASIYFDQAQAPPGLREKITTIYATGPDPAAVRTAVHAAFADRPDVTVSDQAGLVAEGQESQRLAFVIMYAMFALAVLISLFGVVNTLALAVLARVRELGVLRAVGATQRLLRAAIRWESVVICLFGALLGVLLGVGSGAVMQHAMLGQSLTDVTVPFTVVILTLAGLVTAGVLAAIWPARHAARVDLLTAVAA</sequence>
<dbReference type="InterPro" id="IPR025857">
    <property type="entry name" value="MacB_PCD"/>
</dbReference>
<keyword evidence="4 7" id="KW-1133">Transmembrane helix</keyword>
<dbReference type="InterPro" id="IPR050250">
    <property type="entry name" value="Macrolide_Exporter_MacB"/>
</dbReference>
<feature type="domain" description="MacB-like periplasmic core" evidence="9">
    <location>
        <begin position="459"/>
        <end position="652"/>
    </location>
</feature>
<dbReference type="RefSeq" id="WP_185003978.1">
    <property type="nucleotide sequence ID" value="NZ_BAAAUI010000041.1"/>
</dbReference>
<feature type="domain" description="ABC3 transporter permease C-terminal" evidence="8">
    <location>
        <begin position="687"/>
        <end position="802"/>
    </location>
</feature>
<keyword evidence="3 7" id="KW-0812">Transmembrane</keyword>
<dbReference type="GO" id="GO:0005886">
    <property type="term" value="C:plasma membrane"/>
    <property type="evidence" value="ECO:0007669"/>
    <property type="project" value="UniProtKB-SubCell"/>
</dbReference>
<dbReference type="Pfam" id="PF12704">
    <property type="entry name" value="MacB_PCD"/>
    <property type="match status" value="2"/>
</dbReference>
<evidence type="ECO:0000313" key="11">
    <source>
        <dbReference type="Proteomes" id="UP000533598"/>
    </source>
</evidence>
<evidence type="ECO:0000256" key="7">
    <source>
        <dbReference type="SAM" id="Phobius"/>
    </source>
</evidence>
<feature type="transmembrane region" description="Helical" evidence="7">
    <location>
        <begin position="683"/>
        <end position="710"/>
    </location>
</feature>
<evidence type="ECO:0000256" key="3">
    <source>
        <dbReference type="ARBA" id="ARBA00022692"/>
    </source>
</evidence>
<feature type="transmembrane region" description="Helical" evidence="7">
    <location>
        <begin position="772"/>
        <end position="794"/>
    </location>
</feature>
<protein>
    <submittedName>
        <fullName evidence="10">Putative ABC transport system permease protein</fullName>
    </submittedName>
</protein>
<dbReference type="AlphaFoldDB" id="A0A7W7CEL1"/>
<name>A0A7W7CEL1_9PSEU</name>
<evidence type="ECO:0000259" key="8">
    <source>
        <dbReference type="Pfam" id="PF02687"/>
    </source>
</evidence>
<accession>A0A7W7CEL1</accession>
<feature type="transmembrane region" description="Helical" evidence="7">
    <location>
        <begin position="408"/>
        <end position="433"/>
    </location>
</feature>
<evidence type="ECO:0000256" key="5">
    <source>
        <dbReference type="ARBA" id="ARBA00023136"/>
    </source>
</evidence>